<accession>A0A1Y2I9E9</accession>
<keyword evidence="1" id="KW-0472">Membrane</keyword>
<feature type="transmembrane region" description="Helical" evidence="1">
    <location>
        <begin position="163"/>
        <end position="183"/>
    </location>
</feature>
<name>A0A1Y2I9E9_TRAC3</name>
<feature type="transmembrane region" description="Helical" evidence="1">
    <location>
        <begin position="118"/>
        <end position="143"/>
    </location>
</feature>
<feature type="transmembrane region" description="Helical" evidence="1">
    <location>
        <begin position="203"/>
        <end position="231"/>
    </location>
</feature>
<keyword evidence="1" id="KW-0812">Transmembrane</keyword>
<keyword evidence="3" id="KW-1185">Reference proteome</keyword>
<evidence type="ECO:0000313" key="3">
    <source>
        <dbReference type="Proteomes" id="UP000193067"/>
    </source>
</evidence>
<feature type="transmembrane region" description="Helical" evidence="1">
    <location>
        <begin position="47"/>
        <end position="67"/>
    </location>
</feature>
<dbReference type="Proteomes" id="UP000193067">
    <property type="component" value="Unassembled WGS sequence"/>
</dbReference>
<keyword evidence="1" id="KW-1133">Transmembrane helix</keyword>
<dbReference type="OrthoDB" id="3357408at2759"/>
<evidence type="ECO:0000256" key="1">
    <source>
        <dbReference type="SAM" id="Phobius"/>
    </source>
</evidence>
<reference evidence="2 3" key="1">
    <citation type="journal article" date="2015" name="Biotechnol. Biofuels">
        <title>Enhanced degradation of softwood versus hardwood by the white-rot fungus Pycnoporus coccineus.</title>
        <authorList>
            <person name="Couturier M."/>
            <person name="Navarro D."/>
            <person name="Chevret D."/>
            <person name="Henrissat B."/>
            <person name="Piumi F."/>
            <person name="Ruiz-Duenas F.J."/>
            <person name="Martinez A.T."/>
            <person name="Grigoriev I.V."/>
            <person name="Riley R."/>
            <person name="Lipzen A."/>
            <person name="Berrin J.G."/>
            <person name="Master E.R."/>
            <person name="Rosso M.N."/>
        </authorList>
    </citation>
    <scope>NUCLEOTIDE SEQUENCE [LARGE SCALE GENOMIC DNA]</scope>
    <source>
        <strain evidence="2 3">BRFM310</strain>
    </source>
</reference>
<sequence>MVLSNDLAALVGFASEAVLWGINSVLFIASLVLLLRRAPSRGLNVPILVLGCALFASCTAHFALEFSHYVTTLRDIGVAGFANETNVLVGADILISLSDLLGDFVLIYRCWIVWGRNFWIVLLPFLTAVAGFSCIAEVVHLVLTIDPNAPVAPPALVPLGLAGYALPLATNVLTTALIVARLWHTARAAEARCRGRMAGTVRVAKAAVAIIVESGALYLAAQLVLVVLFALEHPAQAVVAVMAVQIYGIAPTLIVLRVALGISSDYTTRSAPEGAAAAHGPGPAHVSFDMEDARSGQLSLPPLTRPGAPFPYPFMSGGTHSYGETEESAPTLRVDAEYLEMKAFGYDSDGLAMAV</sequence>
<dbReference type="AlphaFoldDB" id="A0A1Y2I9E9"/>
<feature type="transmembrane region" description="Helical" evidence="1">
    <location>
        <begin position="17"/>
        <end position="35"/>
    </location>
</feature>
<protein>
    <submittedName>
        <fullName evidence="2">Uncharacterized protein</fullName>
    </submittedName>
</protein>
<proteinExistence type="predicted"/>
<feature type="transmembrane region" description="Helical" evidence="1">
    <location>
        <begin position="87"/>
        <end position="106"/>
    </location>
</feature>
<feature type="transmembrane region" description="Helical" evidence="1">
    <location>
        <begin position="237"/>
        <end position="260"/>
    </location>
</feature>
<gene>
    <name evidence="2" type="ORF">PYCCODRAFT_1418815</name>
</gene>
<organism evidence="2 3">
    <name type="scientific">Trametes coccinea (strain BRFM310)</name>
    <name type="common">Pycnoporus coccineus</name>
    <dbReference type="NCBI Taxonomy" id="1353009"/>
    <lineage>
        <taxon>Eukaryota</taxon>
        <taxon>Fungi</taxon>
        <taxon>Dikarya</taxon>
        <taxon>Basidiomycota</taxon>
        <taxon>Agaricomycotina</taxon>
        <taxon>Agaricomycetes</taxon>
        <taxon>Polyporales</taxon>
        <taxon>Polyporaceae</taxon>
        <taxon>Trametes</taxon>
    </lineage>
</organism>
<dbReference type="EMBL" id="KZ084146">
    <property type="protein sequence ID" value="OSC97754.1"/>
    <property type="molecule type" value="Genomic_DNA"/>
</dbReference>
<evidence type="ECO:0000313" key="2">
    <source>
        <dbReference type="EMBL" id="OSC97754.1"/>
    </source>
</evidence>